<feature type="region of interest" description="Disordered" evidence="8">
    <location>
        <begin position="804"/>
        <end position="876"/>
    </location>
</feature>
<feature type="coiled-coil region" evidence="7">
    <location>
        <begin position="1550"/>
        <end position="1584"/>
    </location>
</feature>
<feature type="compositionally biased region" description="Polar residues" evidence="8">
    <location>
        <begin position="769"/>
        <end position="780"/>
    </location>
</feature>
<comment type="caution">
    <text evidence="10">The sequence shown here is derived from an EMBL/GenBank/DDBJ whole genome shotgun (WGS) entry which is preliminary data.</text>
</comment>
<gene>
    <name evidence="10" type="ORF">DXG03_004557</name>
</gene>
<keyword evidence="6" id="KW-0472">Membrane</keyword>
<evidence type="ECO:0000256" key="6">
    <source>
        <dbReference type="ARBA" id="ARBA00023136"/>
    </source>
</evidence>
<dbReference type="OrthoDB" id="74360at2759"/>
<comment type="similarity">
    <text evidence="3">Belongs to the FAD-binding monooxygenase family.</text>
</comment>
<evidence type="ECO:0000256" key="2">
    <source>
        <dbReference type="ARBA" id="ARBA00006582"/>
    </source>
</evidence>
<evidence type="ECO:0000313" key="10">
    <source>
        <dbReference type="EMBL" id="KAG5641634.1"/>
    </source>
</evidence>
<comment type="subcellular location">
    <subcellularLocation>
        <location evidence="1">Membrane</location>
        <topology evidence="1">Single-pass membrane protein</topology>
    </subcellularLocation>
</comment>
<dbReference type="Pfam" id="PF16016">
    <property type="entry name" value="VASt"/>
    <property type="match status" value="1"/>
</dbReference>
<dbReference type="GO" id="GO:0016020">
    <property type="term" value="C:membrane"/>
    <property type="evidence" value="ECO:0007669"/>
    <property type="project" value="UniProtKB-SubCell"/>
</dbReference>
<feature type="compositionally biased region" description="Low complexity" evidence="8">
    <location>
        <begin position="568"/>
        <end position="591"/>
    </location>
</feature>
<accession>A0A9P7G0G8</accession>
<keyword evidence="11" id="KW-1185">Reference proteome</keyword>
<dbReference type="SMART" id="SM00568">
    <property type="entry name" value="GRAM"/>
    <property type="match status" value="1"/>
</dbReference>
<dbReference type="InterPro" id="IPR031968">
    <property type="entry name" value="VASt"/>
</dbReference>
<dbReference type="InterPro" id="IPR051209">
    <property type="entry name" value="FAD-bind_Monooxygenase_sf"/>
</dbReference>
<dbReference type="PANTHER" id="PTHR42877">
    <property type="entry name" value="L-ORNITHINE N(5)-MONOOXYGENASE-RELATED"/>
    <property type="match status" value="1"/>
</dbReference>
<comment type="similarity">
    <text evidence="2">Belongs to the YSP2 family.</text>
</comment>
<feature type="compositionally biased region" description="Polar residues" evidence="8">
    <location>
        <begin position="822"/>
        <end position="835"/>
    </location>
</feature>
<reference evidence="10" key="1">
    <citation type="submission" date="2020-07" db="EMBL/GenBank/DDBJ databases">
        <authorList>
            <person name="Nieuwenhuis M."/>
            <person name="Van De Peppel L.J.J."/>
        </authorList>
    </citation>
    <scope>NUCLEOTIDE SEQUENCE</scope>
    <source>
        <strain evidence="10">AP01</strain>
        <tissue evidence="10">Mycelium</tissue>
    </source>
</reference>
<dbReference type="Gene3D" id="2.30.29.30">
    <property type="entry name" value="Pleckstrin-homology domain (PH domain)/Phosphotyrosine-binding domain (PTB)"/>
    <property type="match status" value="1"/>
</dbReference>
<feature type="compositionally biased region" description="Low complexity" evidence="8">
    <location>
        <begin position="977"/>
        <end position="992"/>
    </location>
</feature>
<name>A0A9P7G0G8_9AGAR</name>
<keyword evidence="7" id="KW-0175">Coiled coil</keyword>
<evidence type="ECO:0000256" key="8">
    <source>
        <dbReference type="SAM" id="MobiDB-lite"/>
    </source>
</evidence>
<dbReference type="PROSITE" id="PS51778">
    <property type="entry name" value="VAST"/>
    <property type="match status" value="1"/>
</dbReference>
<feature type="region of interest" description="Disordered" evidence="8">
    <location>
        <begin position="904"/>
        <end position="998"/>
    </location>
</feature>
<feature type="compositionally biased region" description="Pro residues" evidence="8">
    <location>
        <begin position="592"/>
        <end position="605"/>
    </location>
</feature>
<feature type="domain" description="VASt" evidence="9">
    <location>
        <begin position="1185"/>
        <end position="1381"/>
    </location>
</feature>
<dbReference type="InterPro" id="IPR036188">
    <property type="entry name" value="FAD/NAD-bd_sf"/>
</dbReference>
<keyword evidence="5" id="KW-1133">Transmembrane helix</keyword>
<dbReference type="InterPro" id="IPR011993">
    <property type="entry name" value="PH-like_dom_sf"/>
</dbReference>
<keyword evidence="4" id="KW-0812">Transmembrane</keyword>
<protein>
    <recommendedName>
        <fullName evidence="9">VASt domain-containing protein</fullName>
    </recommendedName>
</protein>
<evidence type="ECO:0000256" key="5">
    <source>
        <dbReference type="ARBA" id="ARBA00022989"/>
    </source>
</evidence>
<evidence type="ECO:0000256" key="7">
    <source>
        <dbReference type="SAM" id="Coils"/>
    </source>
</evidence>
<evidence type="ECO:0000256" key="1">
    <source>
        <dbReference type="ARBA" id="ARBA00004167"/>
    </source>
</evidence>
<feature type="compositionally biased region" description="Low complexity" evidence="8">
    <location>
        <begin position="716"/>
        <end position="744"/>
    </location>
</feature>
<feature type="region of interest" description="Disordered" evidence="8">
    <location>
        <begin position="1409"/>
        <end position="1436"/>
    </location>
</feature>
<feature type="compositionally biased region" description="Low complexity" evidence="8">
    <location>
        <begin position="633"/>
        <end position="644"/>
    </location>
</feature>
<dbReference type="EMBL" id="JABCKV010000276">
    <property type="protein sequence ID" value="KAG5641634.1"/>
    <property type="molecule type" value="Genomic_DNA"/>
</dbReference>
<feature type="region of interest" description="Disordered" evidence="8">
    <location>
        <begin position="551"/>
        <end position="789"/>
    </location>
</feature>
<feature type="compositionally biased region" description="Low complexity" evidence="8">
    <location>
        <begin position="916"/>
        <end position="927"/>
    </location>
</feature>
<dbReference type="Gene3D" id="3.50.50.60">
    <property type="entry name" value="FAD/NAD(P)-binding domain"/>
    <property type="match status" value="2"/>
</dbReference>
<sequence>MPPAPNAYPIPSFSIDEARPIKVVAIGAGYSDSVSLAAAHRTNHARTQTDWSAFYAPGPEIRAYLNHVVDKYKLRPFIKVRHRVTGATYDEATGKWHIKVRRPRPGSETEKGEQVIWDWTTDYEEFEDTADVVLAGTGPLSRWSWPDLEGLESFKGRVIHSAEWDRGEDGKATWQDTVKDWGNKRVGIIGVGSSAIQILPALQPRVAHVTNYVRGKTWLSAPFVRERLDKLTGGDQTVSNYFFTDEDKKKFEDPVFYKDFRWQLESELNTANSATLRGSALQEGAKIAFREDMEKKLAKKPWIAKHLIPDFAPCCRRLTPGPGYLEALTEDNVDFVPTHIEKVTPTGIQTVDGKHQDLDVIICATGFDTSFQFDFPIHGRNGVDLSAKFLPYPKTYLAVAVDGFPNWFSALGPSAAVGAGSLLLVCEKQIDYAVAATLKLQREHLKSIEVKAQAVEDFDAYLESYFPQTVYSEKCRSWYKGGQEEGRVSALWPGSALHAARALAHPRWEDFEYEQLDDPVKNRFYWLGDGQTVDDKDPNGDRMAPNFLTKLVNKATTPTSHTRDRSDSSIVSPRTSTSSRPRSRAPSFAAPSSPPRSPSPNPKPLQRPKVAEMPRIPTFITTNADGEDEAGGDSDSTFPSVTVVPPSPMLNDQRDLSRSNSESSLGSSAKSNDASPSRPIRGRTTAYDDHDEVSTPTTPTPRQRAPSKASQRPRTPSNVSLSRRPSSTSRSRPATPVSSSSAAPMLGPSAEIRKQSSNRSLNRPPPVNVNHSRAATTPAPQSADPVDSNGQVAVYTSDISPIVESPKAMNTPEFPLPASSPPRYTSPSASSTYLMSPSRDPDSASIISSTNTNATNKDKDKKRPWRRSTVSRKPTGLASAIAASSLAIANHSLTAAQQAHFSAAAAAGQPSPRKMSTSSGSPPYTSPNASTSSRHMKNKSVELSPHSSRSARSPRRMSIHSDNASEYYNDDRPDYYSGLEDSSDGGDSSSGDGLEDLDLGEDDIPVTGFAVASNKRNADFHELFPSIPEGDYLIDDYGCALQREILIQGRLYISENHICFHANIFGWITDLSIPINEVKHLEKKMTAFVIPNGIQVTTRQAKYTFASFLSRDTTFDVIYNIWKLERPDDVSVGRRSIDATSIDPSIVNGAEEAHVNGKGAAVNGEAVLPKGVPVRKATQCACGREGKHLAETAMDTVVPGTPERIHNLIFASGFMKDFMAVNQKLMDIQISDWTPTSPGSPLLARNMSYIKPLNGSLGPKQTKCELRDEGVHCDFEDYVVTVTTTRTPDVPSGGVFAVKTRTCIMWANAVSTRIVVTTEVEWTGRSFIKGALVFPLFLYPCLVIIHVQQTPGIIERSAIDGQKVYHNDLEKAMRAYIKEHQSEFLPEGVDAAAVTQVAAEAAKAIAPEEAAAPAPGPVLSEEEERKRREKEREKERNARGLQWAWDTFEGASQVARQSTRGALELIKDAWEQSTSTTILWFVIVALVISNLWTLMRVGRAGEAVLRKNARKEEEREKWVQGVVTALWDELGAAKAKETPKALPDGLPPVAASWREEVTQLLKTLDQVEDRIRTVRGNLKAVERLDEVN</sequence>
<evidence type="ECO:0000256" key="4">
    <source>
        <dbReference type="ARBA" id="ARBA00022692"/>
    </source>
</evidence>
<proteinExistence type="inferred from homology"/>
<feature type="compositionally biased region" description="Basic and acidic residues" evidence="8">
    <location>
        <begin position="1423"/>
        <end position="1436"/>
    </location>
</feature>
<dbReference type="CDD" id="cd13220">
    <property type="entry name" value="PH-GRAM_GRAMDC"/>
    <property type="match status" value="1"/>
</dbReference>
<evidence type="ECO:0000259" key="9">
    <source>
        <dbReference type="PROSITE" id="PS51778"/>
    </source>
</evidence>
<dbReference type="Pfam" id="PF02893">
    <property type="entry name" value="GRAM"/>
    <property type="match status" value="1"/>
</dbReference>
<dbReference type="PANTHER" id="PTHR42877:SF7">
    <property type="entry name" value="FLAVIN-BINDING MONOOXYGENASE-RELATED"/>
    <property type="match status" value="1"/>
</dbReference>
<feature type="compositionally biased region" description="Low complexity" evidence="8">
    <location>
        <begin position="658"/>
        <end position="671"/>
    </location>
</feature>
<reference evidence="10" key="2">
    <citation type="submission" date="2021-10" db="EMBL/GenBank/DDBJ databases">
        <title>Phylogenomics reveals ancestral predisposition of the termite-cultivated fungus Termitomyces towards a domesticated lifestyle.</title>
        <authorList>
            <person name="Auxier B."/>
            <person name="Grum-Grzhimaylo A."/>
            <person name="Cardenas M.E."/>
            <person name="Lodge J.D."/>
            <person name="Laessoe T."/>
            <person name="Pedersen O."/>
            <person name="Smith M.E."/>
            <person name="Kuyper T.W."/>
            <person name="Franco-Molano E.A."/>
            <person name="Baroni T.J."/>
            <person name="Aanen D.K."/>
        </authorList>
    </citation>
    <scope>NUCLEOTIDE SEQUENCE</scope>
    <source>
        <strain evidence="10">AP01</strain>
        <tissue evidence="10">Mycelium</tissue>
    </source>
</reference>
<dbReference type="InterPro" id="IPR004182">
    <property type="entry name" value="GRAM"/>
</dbReference>
<dbReference type="Proteomes" id="UP000775547">
    <property type="component" value="Unassembled WGS sequence"/>
</dbReference>
<evidence type="ECO:0000313" key="11">
    <source>
        <dbReference type="Proteomes" id="UP000775547"/>
    </source>
</evidence>
<organism evidence="10 11">
    <name type="scientific">Asterophora parasitica</name>
    <dbReference type="NCBI Taxonomy" id="117018"/>
    <lineage>
        <taxon>Eukaryota</taxon>
        <taxon>Fungi</taxon>
        <taxon>Dikarya</taxon>
        <taxon>Basidiomycota</taxon>
        <taxon>Agaricomycotina</taxon>
        <taxon>Agaricomycetes</taxon>
        <taxon>Agaricomycetidae</taxon>
        <taxon>Agaricales</taxon>
        <taxon>Tricholomatineae</taxon>
        <taxon>Lyophyllaceae</taxon>
        <taxon>Asterophora</taxon>
    </lineage>
</organism>
<evidence type="ECO:0000256" key="3">
    <source>
        <dbReference type="ARBA" id="ARBA00010139"/>
    </source>
</evidence>
<dbReference type="SUPFAM" id="SSF51905">
    <property type="entry name" value="FAD/NAD(P)-binding domain"/>
    <property type="match status" value="3"/>
</dbReference>